<dbReference type="InterPro" id="IPR025166">
    <property type="entry name" value="Integrase_DNA_bind_dom"/>
</dbReference>
<dbReference type="GO" id="GO:0015074">
    <property type="term" value="P:DNA integration"/>
    <property type="evidence" value="ECO:0007669"/>
    <property type="project" value="UniProtKB-KW"/>
</dbReference>
<dbReference type="KEGG" id="sdf:ACG33_06075"/>
<dbReference type="InterPro" id="IPR050808">
    <property type="entry name" value="Phage_Integrase"/>
</dbReference>
<dbReference type="GO" id="GO:0006310">
    <property type="term" value="P:DNA recombination"/>
    <property type="evidence" value="ECO:0007669"/>
    <property type="project" value="UniProtKB-KW"/>
</dbReference>
<dbReference type="Gene3D" id="1.10.443.10">
    <property type="entry name" value="Intergrase catalytic core"/>
    <property type="match status" value="1"/>
</dbReference>
<keyword evidence="7" id="KW-1185">Reference proteome</keyword>
<dbReference type="InterPro" id="IPR010998">
    <property type="entry name" value="Integrase_recombinase_N"/>
</dbReference>
<reference evidence="6 7" key="1">
    <citation type="submission" date="2015-06" db="EMBL/GenBank/DDBJ databases">
        <title>A Comprehensive Approach to Explore the Metabolic and Phylogenetic Diversity of Bacterial Steroid Degradation in the Environment: Testosterone as an Example.</title>
        <authorList>
            <person name="Yang F.-C."/>
            <person name="Chen Y.-L."/>
            <person name="Yu C.-P."/>
            <person name="Tang S.-L."/>
            <person name="Wang P.-H."/>
            <person name="Ismail W."/>
            <person name="Wang C.-H."/>
            <person name="Yang C.-Y."/>
            <person name="Chiang Y.-R."/>
        </authorList>
    </citation>
    <scope>NUCLEOTIDE SEQUENCE [LARGE SCALE GENOMIC DNA]</scope>
    <source>
        <strain evidence="6 7">DSM 18526</strain>
    </source>
</reference>
<dbReference type="OrthoDB" id="9795573at2"/>
<sequence>MAITNAQCEKFKCGKYATGKNAGLVKEQDILWDKGDGAVKGLGMRLSSATGVRTFVLRYRVKNGKEIVQTIGRMSDGWRLNHESPDWDARQKARDLIRLMRQGVNPVEQLAERLRVEKAAEAKALASATTLRECMEAYLTVSGNAESTKKSYRSGFNRNWPEWMDQPAKDLTRDKILKKYRSIVDRGSPGEATLQMDYLRAVLNHARRAHEDEEGNPTILASNPVARMWELSKGLKHQGQERDTRIPLPRIGACWNALLAMGTAATVEKQRTTADLIRFMLLTGTRRGEASKIEWRDCDFENRKVTFRKENIKTGRRTNRDFVLPMSTVLHDLLKARQERRGASDYVFASIGKKVPVVQNAAKQFAELSAIAGDHVHFHALRRTHEDIATEAGVDPYTREMMLNHSSKGNVHGAHYANNRAFLVAAVQKVADWISREAAVADEPKVVSLFPSKTA</sequence>
<evidence type="ECO:0000256" key="4">
    <source>
        <dbReference type="ARBA" id="ARBA00023172"/>
    </source>
</evidence>
<protein>
    <recommendedName>
        <fullName evidence="5">Tyr recombinase domain-containing protein</fullName>
    </recommendedName>
</protein>
<dbReference type="AlphaFoldDB" id="A0A127FAN7"/>
<feature type="domain" description="Tyr recombinase" evidence="5">
    <location>
        <begin position="245"/>
        <end position="432"/>
    </location>
</feature>
<evidence type="ECO:0000256" key="3">
    <source>
        <dbReference type="ARBA" id="ARBA00023125"/>
    </source>
</evidence>
<name>A0A127FAN7_STEDE</name>
<dbReference type="InterPro" id="IPR038488">
    <property type="entry name" value="Integrase_DNA-bd_sf"/>
</dbReference>
<keyword evidence="4" id="KW-0233">DNA recombination</keyword>
<dbReference type="InterPro" id="IPR013762">
    <property type="entry name" value="Integrase-like_cat_sf"/>
</dbReference>
<dbReference type="Gene3D" id="3.30.160.390">
    <property type="entry name" value="Integrase, DNA-binding domain"/>
    <property type="match status" value="1"/>
</dbReference>
<dbReference type="RefSeq" id="WP_066919580.1">
    <property type="nucleotide sequence ID" value="NZ_CP011971.1"/>
</dbReference>
<accession>A0A127FAN7</accession>
<evidence type="ECO:0000313" key="7">
    <source>
        <dbReference type="Proteomes" id="UP000070250"/>
    </source>
</evidence>
<dbReference type="SUPFAM" id="SSF56349">
    <property type="entry name" value="DNA breaking-rejoining enzymes"/>
    <property type="match status" value="1"/>
</dbReference>
<dbReference type="STRING" id="465721.ACG33_06075"/>
<dbReference type="PANTHER" id="PTHR30629">
    <property type="entry name" value="PROPHAGE INTEGRASE"/>
    <property type="match status" value="1"/>
</dbReference>
<keyword evidence="2" id="KW-0229">DNA integration</keyword>
<dbReference type="InterPro" id="IPR011010">
    <property type="entry name" value="DNA_brk_join_enz"/>
</dbReference>
<dbReference type="PROSITE" id="PS51898">
    <property type="entry name" value="TYR_RECOMBINASE"/>
    <property type="match status" value="1"/>
</dbReference>
<comment type="similarity">
    <text evidence="1">Belongs to the 'phage' integrase family.</text>
</comment>
<dbReference type="GO" id="GO:0003677">
    <property type="term" value="F:DNA binding"/>
    <property type="evidence" value="ECO:0007669"/>
    <property type="project" value="UniProtKB-KW"/>
</dbReference>
<dbReference type="Pfam" id="PF13356">
    <property type="entry name" value="Arm-DNA-bind_3"/>
    <property type="match status" value="1"/>
</dbReference>
<keyword evidence="3" id="KW-0238">DNA-binding</keyword>
<dbReference type="InterPro" id="IPR002104">
    <property type="entry name" value="Integrase_catalytic"/>
</dbReference>
<evidence type="ECO:0000259" key="5">
    <source>
        <dbReference type="PROSITE" id="PS51898"/>
    </source>
</evidence>
<dbReference type="Proteomes" id="UP000070250">
    <property type="component" value="Chromosome"/>
</dbReference>
<gene>
    <name evidence="6" type="ORF">ACG33_06075</name>
</gene>
<dbReference type="Pfam" id="PF00589">
    <property type="entry name" value="Phage_integrase"/>
    <property type="match status" value="1"/>
</dbReference>
<evidence type="ECO:0000256" key="2">
    <source>
        <dbReference type="ARBA" id="ARBA00022908"/>
    </source>
</evidence>
<organism evidence="6 7">
    <name type="scientific">Steroidobacter denitrificans</name>
    <dbReference type="NCBI Taxonomy" id="465721"/>
    <lineage>
        <taxon>Bacteria</taxon>
        <taxon>Pseudomonadati</taxon>
        <taxon>Pseudomonadota</taxon>
        <taxon>Gammaproteobacteria</taxon>
        <taxon>Steroidobacterales</taxon>
        <taxon>Steroidobacteraceae</taxon>
        <taxon>Steroidobacter</taxon>
    </lineage>
</organism>
<proteinExistence type="inferred from homology"/>
<dbReference type="Gene3D" id="1.10.150.130">
    <property type="match status" value="1"/>
</dbReference>
<dbReference type="PANTHER" id="PTHR30629:SF2">
    <property type="entry name" value="PROPHAGE INTEGRASE INTS-RELATED"/>
    <property type="match status" value="1"/>
</dbReference>
<evidence type="ECO:0000313" key="6">
    <source>
        <dbReference type="EMBL" id="AMN46668.1"/>
    </source>
</evidence>
<evidence type="ECO:0000256" key="1">
    <source>
        <dbReference type="ARBA" id="ARBA00008857"/>
    </source>
</evidence>
<dbReference type="EMBL" id="CP011971">
    <property type="protein sequence ID" value="AMN46668.1"/>
    <property type="molecule type" value="Genomic_DNA"/>
</dbReference>